<keyword evidence="2" id="KW-0472">Membrane</keyword>
<dbReference type="Pfam" id="PF24346">
    <property type="entry name" value="DUF7507"/>
    <property type="match status" value="1"/>
</dbReference>
<keyword evidence="2" id="KW-0812">Transmembrane</keyword>
<evidence type="ECO:0000313" key="4">
    <source>
        <dbReference type="EMBL" id="GED11586.1"/>
    </source>
</evidence>
<proteinExistence type="predicted"/>
<name>A0A4Y4E2H1_CELCE</name>
<reference evidence="4 5" key="1">
    <citation type="submission" date="2019-06" db="EMBL/GenBank/DDBJ databases">
        <title>Whole genome shotgun sequence of Cellulosimicrobium cellulans NBRC 15516.</title>
        <authorList>
            <person name="Hosoyama A."/>
            <person name="Uohara A."/>
            <person name="Ohji S."/>
            <person name="Ichikawa N."/>
        </authorList>
    </citation>
    <scope>NUCLEOTIDE SEQUENCE [LARGE SCALE GENOMIC DNA]</scope>
    <source>
        <strain evidence="4 5">NBRC 15516</strain>
    </source>
</reference>
<evidence type="ECO:0000256" key="2">
    <source>
        <dbReference type="SAM" id="Phobius"/>
    </source>
</evidence>
<dbReference type="EMBL" id="BJNZ01000032">
    <property type="protein sequence ID" value="GED11586.1"/>
    <property type="molecule type" value="Genomic_DNA"/>
</dbReference>
<evidence type="ECO:0000313" key="5">
    <source>
        <dbReference type="Proteomes" id="UP000316659"/>
    </source>
</evidence>
<dbReference type="InterPro" id="IPR055354">
    <property type="entry name" value="DUF7507"/>
</dbReference>
<keyword evidence="2" id="KW-1133">Transmembrane helix</keyword>
<evidence type="ECO:0000256" key="1">
    <source>
        <dbReference type="SAM" id="MobiDB-lite"/>
    </source>
</evidence>
<evidence type="ECO:0000259" key="3">
    <source>
        <dbReference type="Pfam" id="PF24346"/>
    </source>
</evidence>
<feature type="region of interest" description="Disordered" evidence="1">
    <location>
        <begin position="2450"/>
        <end position="2497"/>
    </location>
</feature>
<dbReference type="RefSeq" id="WP_141390993.1">
    <property type="nucleotide sequence ID" value="NZ_BJNZ01000032.1"/>
</dbReference>
<feature type="compositionally biased region" description="Polar residues" evidence="1">
    <location>
        <begin position="1547"/>
        <end position="1559"/>
    </location>
</feature>
<protein>
    <recommendedName>
        <fullName evidence="3">DUF7507 domain-containing protein</fullName>
    </recommendedName>
</protein>
<feature type="region of interest" description="Disordered" evidence="1">
    <location>
        <begin position="1533"/>
        <end position="1559"/>
    </location>
</feature>
<comment type="caution">
    <text evidence="4">The sequence shown here is derived from an EMBL/GenBank/DDBJ whole genome shotgun (WGS) entry which is preliminary data.</text>
</comment>
<dbReference type="NCBIfam" id="TIGR01451">
    <property type="entry name" value="B_ant_repeat"/>
    <property type="match status" value="1"/>
</dbReference>
<feature type="region of interest" description="Disordered" evidence="1">
    <location>
        <begin position="1074"/>
        <end position="1110"/>
    </location>
</feature>
<accession>A0A4Y4E2H1</accession>
<dbReference type="InterPro" id="IPR013783">
    <property type="entry name" value="Ig-like_fold"/>
</dbReference>
<dbReference type="InterPro" id="IPR047589">
    <property type="entry name" value="DUF11_rpt"/>
</dbReference>
<organism evidence="4 5">
    <name type="scientific">Cellulosimicrobium cellulans</name>
    <name type="common">Arthrobacter luteus</name>
    <dbReference type="NCBI Taxonomy" id="1710"/>
    <lineage>
        <taxon>Bacteria</taxon>
        <taxon>Bacillati</taxon>
        <taxon>Actinomycetota</taxon>
        <taxon>Actinomycetes</taxon>
        <taxon>Micrococcales</taxon>
        <taxon>Promicromonosporaceae</taxon>
        <taxon>Cellulosimicrobium</taxon>
    </lineage>
</organism>
<dbReference type="GO" id="GO:0005975">
    <property type="term" value="P:carbohydrate metabolic process"/>
    <property type="evidence" value="ECO:0007669"/>
    <property type="project" value="UniProtKB-ARBA"/>
</dbReference>
<feature type="transmembrane region" description="Helical" evidence="2">
    <location>
        <begin position="2505"/>
        <end position="2526"/>
    </location>
</feature>
<sequence length="2534" mass="258372">MAATVYELEGAWSVGTPTTVATGDAVSASWWFNLNDDAAAPGNAPVDDVTITVTGQGAVFDSIPPVCLTDGVDPASSISDDGATLVCNVGTQDEGTAFALTTPMRVTAQTGEPVSAGATVADQEATVPDLVVQNAFFQDIRWVQATTQSSNTATYRDMVFNWTLFHGTHSPAGPSEVTYALTLSNTLGATMQLGPDGCRAFTSGSASGHPWSGGSNDPSQTAPFVGTCTLTRNSSTSYSLTLSGIDYSHTQAPTKDSTGANLPTDRVAVASGQVQIRVMTASTSGGITLTSNAPTYTAVDGQTYTDDASNNSVNRTWTAGYWSHAWTPAYTGQSGSSWSDTYRVAAGTEVSSFASVNYPNVSTPNATQGGLCVVLDTQNVEFTGATTRFDNNRTGPEAGLPLAYYTGTSALLNPDSGSYQPNDFTCNGTTGWTTTRPADLSTIKAVRTVFTPTNAIKERLVALQVTQRVKETTPVGRDVWTWGAYINAVNASNVWVHPNRSSDTADMPLNGTATPGSRYAYAAGGRDVLRVIGVTPDVTKSVLPITVDPSGEATYTLTYSANGTGAVAPTVDDYVLVDTLPAGATYVGGSASPEPAVTTNGSGQQVLTWTLDGVATNAEHSLSYVVRFPDDLQGGDRLVNTVNAAVEGVTSDDATASVVVSDSGLTKIIKTADQAFIPNLAGDGVGTGSWTVLVRSQDPIAQSFVDVIDILPYVGDGRGTAFSGSYLLDGPVTSSIGGTVYYTTADPATLTDDPADAANGSAGSVAGNTVGWTTEYTPDATAVRVITGTLAPRGELTISVPVVTDGMVGGDTLVNRSQGRAENTRLVMRTSASTSIANYYSASLKKYVQDADGEWRDANDPLDYPRYRVGDTVRYRIVVENTGQGTLTNVAVSDDLQPELGSFTIESLAPGATESHEFEIVLTEPVADSVVNTACADADVPADSGVEPTINCDPAGFVVVGTPTHTKEIVSATPVGEGQWEVVYEVVVSNTQTPSTTYSLTDALHFTDQATIVSATVTQAPDGVVLADPAWDGQGNTLIASDVPLAGNDDEGYAPHVYRVTVLADVPLQLDDAGSGADAPTACPAEGSDADQGFNNTSGLTGPEGETEEDQACAPIPSIDIAKTVSASPTPNGDGTWTVTYDVVATNAGAADGTYEVTDRMTADGDLEVRSGAVVTAPDGVTPNAAWTGLGAEGAPENVIASGVVLPAGGTHTYQVEVVLGIAEGVEGAPVITPCSAEPGASPGGLSNAAGIEHNDLTDSDEACVTIAYIVVDKSISAGPTPNGDGTWTIVYDVVAENVGGESGEYDVFDRLHYGEGIEILDAAITTAPDGVETNAGWTGLGAEDSAPENLVASGVELAAGGTHTYQVEVTVQMDEATIDPVNLQCPPPGSGENGGLANSTSLDHNGIVAEDEVCASLPLIEVDKSISAGPTPNGDGTWTITYDLVATNTGQAAGDYDVVDRLHYGEGIVVESAAITSAPDGVEPEAGWTGQGAAGSADNLVASDVTIEAGATHTYQVQVVVSLDREVVTPETLQCPEPGSGESGGLANSTELTHNGETQGDDVCATLPLIDVTKTVSAGPTPNGDGTWTVTYDVVATNSGQADGVYDVTDRMTADGDITVVSGSVVSTPEGVETNASWTGLGAVGAPENVIATGVNLPAGESHTYQVQVVISLAEGSEGAPAVTDCAAPGTGEDGGLSNSAGIDHNGIPDSDEACVTISAITVDKTISAGPTPNGDGTWTIVYDIVAENVGGATGEYDVFDRLHYGEGIEILDAAITTAPDGVETNADWTGLGDETSAPENLVASGVELAAGAAHTYQVEVTVQMDEATIDPVNLQCPPPGSGENGGLANSTSLDHNGIVTEDEVCASLPLIEFDKSISAGPTGNGDGTWTITYDLTATNAGEAAGDYDLVDQLLYGEGIVVESAEVASAPDGVEPNAGWTGQGAPGSEENVVATGVTLEAGATHTYQVQVVVSLDQAVVTPDTLACPAPGSGETGGLANAGTLTHNGETQDDDVCATLPLIDITKSLSGAVTPVEGEDGVYDAVYEVTVTNRGPGVGEYDLDDTLAPGAGVTVVGIQGVVTDAPESVGVNEGFDGLEDVRIVTGQPIAGADTSPVVHTYTVTVRYAADLSDVEIPDTDVCSTDGGTVPGGLNNVAAVDWNAVPGQDEECVRPGKPTLDKALVSASPVGEGKWEVVYDLTVGNVGGEVTTYDLDDELLFAPVITVDSVTVTGPEGVTVNDGFDGATDQRIATDVAIAGLDDDGYAPHVYRVTVVANVPLHLASAEVGQDGTGAPACTVPAGSNTLEQGLNNAATLTDETGGTQTDTDCAPVPSIDITKVMDGDPVRGEDGTWTVSYAITVANDGAAAGVYDLTDRLRYGAGIEVESATVTATPEGVTASGTWTGQGVEGDPANVVATGVGLVAGGTHTYRVQVLANLDQDAADESTFVCPDPGSGEPGGFANTAGIGHNDLTDTAEACDTPDEPGDPGKPGKPGGSLATTGATLAWVAGGAALLMLIGTLALLLARHRRTTLG</sequence>
<dbReference type="Gene3D" id="2.60.40.10">
    <property type="entry name" value="Immunoglobulins"/>
    <property type="match status" value="1"/>
</dbReference>
<feature type="domain" description="DUF7507" evidence="3">
    <location>
        <begin position="868"/>
        <end position="946"/>
    </location>
</feature>
<dbReference type="Proteomes" id="UP000316659">
    <property type="component" value="Unassembled WGS sequence"/>
</dbReference>
<gene>
    <name evidence="4" type="ORF">CCE02nite_35850</name>
</gene>